<accession>A0A010RRC8</accession>
<dbReference type="AlphaFoldDB" id="A0A010RRC8"/>
<protein>
    <submittedName>
        <fullName evidence="1">Uncharacterized protein</fullName>
    </submittedName>
</protein>
<name>A0A010RRC8_PSEFL</name>
<dbReference type="EMBL" id="AFOY02000009">
    <property type="protein sequence ID" value="EXF94976.1"/>
    <property type="molecule type" value="Genomic_DNA"/>
</dbReference>
<reference evidence="1 2" key="1">
    <citation type="journal article" date="2011" name="J. Bacteriol.">
        <title>Draft genome sequence of the polycyclic aromatic hydrocarbon-degrading, genetically engineered bioluminescent bioreporter Pseudomonas fluorescens HK44.</title>
        <authorList>
            <person name="Chauhan A."/>
            <person name="Layton A.C."/>
            <person name="Williams D.E."/>
            <person name="Smartt A.E."/>
            <person name="Ripp S."/>
            <person name="Karpinets T.V."/>
            <person name="Brown S.D."/>
            <person name="Sayler G.S."/>
        </authorList>
    </citation>
    <scope>NUCLEOTIDE SEQUENCE [LARGE SCALE GENOMIC DNA]</scope>
    <source>
        <strain evidence="1 2">HK44</strain>
    </source>
</reference>
<evidence type="ECO:0000313" key="1">
    <source>
        <dbReference type="EMBL" id="EXF94976.1"/>
    </source>
</evidence>
<dbReference type="HOGENOM" id="CLU_2317985_0_0_6"/>
<dbReference type="Proteomes" id="UP000022611">
    <property type="component" value="Unassembled WGS sequence"/>
</dbReference>
<sequence length="99" mass="10833">MLPRGNLKDLSEISALPVMLSSNSTLLLQALHKCHSHAQHPTTQAGCQAAVLLLLILIHPPLSEGRVEVFIRGWARSAVRRSRTHREEVVAQQTVGDAP</sequence>
<gene>
    <name evidence="1" type="ORF">HK44_028420</name>
</gene>
<dbReference type="PATRIC" id="fig|1042209.11.peg.2260"/>
<organism evidence="1 2">
    <name type="scientific">Pseudomonas fluorescens HK44</name>
    <dbReference type="NCBI Taxonomy" id="1042209"/>
    <lineage>
        <taxon>Bacteria</taxon>
        <taxon>Pseudomonadati</taxon>
        <taxon>Pseudomonadota</taxon>
        <taxon>Gammaproteobacteria</taxon>
        <taxon>Pseudomonadales</taxon>
        <taxon>Pseudomonadaceae</taxon>
        <taxon>Pseudomonas</taxon>
    </lineage>
</organism>
<proteinExistence type="predicted"/>
<evidence type="ECO:0000313" key="2">
    <source>
        <dbReference type="Proteomes" id="UP000022611"/>
    </source>
</evidence>
<comment type="caution">
    <text evidence="1">The sequence shown here is derived from an EMBL/GenBank/DDBJ whole genome shotgun (WGS) entry which is preliminary data.</text>
</comment>